<name>A0A6N7V0R3_9FIRM</name>
<feature type="region of interest" description="Disordered" evidence="1">
    <location>
        <begin position="192"/>
        <end position="223"/>
    </location>
</feature>
<feature type="region of interest" description="Disordered" evidence="1">
    <location>
        <begin position="1"/>
        <end position="38"/>
    </location>
</feature>
<feature type="compositionally biased region" description="Acidic residues" evidence="1">
    <location>
        <begin position="12"/>
        <end position="24"/>
    </location>
</feature>
<evidence type="ECO:0000313" key="3">
    <source>
        <dbReference type="Proteomes" id="UP000434241"/>
    </source>
</evidence>
<dbReference type="GeneID" id="93157782"/>
<comment type="caution">
    <text evidence="2">The sequence shown here is derived from an EMBL/GenBank/DDBJ whole genome shotgun (WGS) entry which is preliminary data.</text>
</comment>
<evidence type="ECO:0000256" key="1">
    <source>
        <dbReference type="SAM" id="MobiDB-lite"/>
    </source>
</evidence>
<dbReference type="RefSeq" id="WP_154555177.1">
    <property type="nucleotide sequence ID" value="NZ_JBQKGT010000010.1"/>
</dbReference>
<organism evidence="2 3">
    <name type="scientific">Holdemanella porci</name>
    <dbReference type="NCBI Taxonomy" id="2652276"/>
    <lineage>
        <taxon>Bacteria</taxon>
        <taxon>Bacillati</taxon>
        <taxon>Bacillota</taxon>
        <taxon>Erysipelotrichia</taxon>
        <taxon>Erysipelotrichales</taxon>
        <taxon>Erysipelotrichaceae</taxon>
        <taxon>Holdemanella</taxon>
    </lineage>
</organism>
<gene>
    <name evidence="2" type="ORF">FYJ55_00500</name>
</gene>
<feature type="compositionally biased region" description="Basic and acidic residues" evidence="1">
    <location>
        <begin position="202"/>
        <end position="223"/>
    </location>
</feature>
<evidence type="ECO:0000313" key="2">
    <source>
        <dbReference type="EMBL" id="MSS55426.1"/>
    </source>
</evidence>
<sequence>MLKDLMHAIFNEDVEEDDEEEVVEEPAKQEEGTPEPVVAQPQVLEDEEVVKPEPILKEAASSIETDPENFMNSPIFEKAIIQPKPKKTTIFQGLDIDSIAQEEAKPKQKVYKYDRHKSVKVRRVAEDLDYQPVLSPIFGNVEDSKKEFDKVHDAITLNKPEDEDFSKILSPMYGTYLPSMQPADSIPEYKVEESKKNMKLSEMLEKPKKETNKQESLFDKEGE</sequence>
<protein>
    <submittedName>
        <fullName evidence="2">Uncharacterized protein</fullName>
    </submittedName>
</protein>
<dbReference type="AlphaFoldDB" id="A0A6N7V0R3"/>
<keyword evidence="3" id="KW-1185">Reference proteome</keyword>
<proteinExistence type="predicted"/>
<dbReference type="Proteomes" id="UP000434241">
    <property type="component" value="Unassembled WGS sequence"/>
</dbReference>
<reference evidence="2 3" key="1">
    <citation type="submission" date="2019-08" db="EMBL/GenBank/DDBJ databases">
        <title>In-depth cultivation of the pig gut microbiome towards novel bacterial diversity and tailored functional studies.</title>
        <authorList>
            <person name="Wylensek D."/>
            <person name="Hitch T.C.A."/>
            <person name="Clavel T."/>
        </authorList>
    </citation>
    <scope>NUCLEOTIDE SEQUENCE [LARGE SCALE GENOMIC DNA]</scope>
    <source>
        <strain evidence="2 3">LKV-472-APC-3</strain>
    </source>
</reference>
<dbReference type="EMBL" id="VUMR01000002">
    <property type="protein sequence ID" value="MSS55426.1"/>
    <property type="molecule type" value="Genomic_DNA"/>
</dbReference>
<accession>A0A6N7V0R3</accession>